<feature type="compositionally biased region" description="Low complexity" evidence="1">
    <location>
        <begin position="63"/>
        <end position="101"/>
    </location>
</feature>
<dbReference type="Proteomes" id="UP000735302">
    <property type="component" value="Unassembled WGS sequence"/>
</dbReference>
<dbReference type="EMBL" id="BLXT01000008">
    <property type="protein sequence ID" value="GFN73539.1"/>
    <property type="molecule type" value="Genomic_DNA"/>
</dbReference>
<keyword evidence="3" id="KW-1185">Reference proteome</keyword>
<evidence type="ECO:0000313" key="2">
    <source>
        <dbReference type="EMBL" id="GFN73539.1"/>
    </source>
</evidence>
<comment type="caution">
    <text evidence="2">The sequence shown here is derived from an EMBL/GenBank/DDBJ whole genome shotgun (WGS) entry which is preliminary data.</text>
</comment>
<gene>
    <name evidence="2" type="ORF">PoB_000004500</name>
</gene>
<organism evidence="2 3">
    <name type="scientific">Plakobranchus ocellatus</name>
    <dbReference type="NCBI Taxonomy" id="259542"/>
    <lineage>
        <taxon>Eukaryota</taxon>
        <taxon>Metazoa</taxon>
        <taxon>Spiralia</taxon>
        <taxon>Lophotrochozoa</taxon>
        <taxon>Mollusca</taxon>
        <taxon>Gastropoda</taxon>
        <taxon>Heterobranchia</taxon>
        <taxon>Euthyneura</taxon>
        <taxon>Panpulmonata</taxon>
        <taxon>Sacoglossa</taxon>
        <taxon>Placobranchoidea</taxon>
        <taxon>Plakobranchidae</taxon>
        <taxon>Plakobranchus</taxon>
    </lineage>
</organism>
<proteinExistence type="predicted"/>
<dbReference type="AlphaFoldDB" id="A0AAV3XSC2"/>
<evidence type="ECO:0000313" key="3">
    <source>
        <dbReference type="Proteomes" id="UP000735302"/>
    </source>
</evidence>
<sequence>MTTTTTANQLYHNSFTLVPISNSTTIASQWSLLVIATPMASAMVPLSNRNTDGYGNNDDDGNDNGNVDDYGYVDGYGYGNTNSKTNSNDSTNANTNGSLLN</sequence>
<protein>
    <submittedName>
        <fullName evidence="2">Uncharacterized protein</fullName>
    </submittedName>
</protein>
<evidence type="ECO:0000256" key="1">
    <source>
        <dbReference type="SAM" id="MobiDB-lite"/>
    </source>
</evidence>
<reference evidence="2 3" key="1">
    <citation type="journal article" date="2021" name="Elife">
        <title>Chloroplast acquisition without the gene transfer in kleptoplastic sea slugs, Plakobranchus ocellatus.</title>
        <authorList>
            <person name="Maeda T."/>
            <person name="Takahashi S."/>
            <person name="Yoshida T."/>
            <person name="Shimamura S."/>
            <person name="Takaki Y."/>
            <person name="Nagai Y."/>
            <person name="Toyoda A."/>
            <person name="Suzuki Y."/>
            <person name="Arimoto A."/>
            <person name="Ishii H."/>
            <person name="Satoh N."/>
            <person name="Nishiyama T."/>
            <person name="Hasebe M."/>
            <person name="Maruyama T."/>
            <person name="Minagawa J."/>
            <person name="Obokata J."/>
            <person name="Shigenobu S."/>
        </authorList>
    </citation>
    <scope>NUCLEOTIDE SEQUENCE [LARGE SCALE GENOMIC DNA]</scope>
</reference>
<feature type="region of interest" description="Disordered" evidence="1">
    <location>
        <begin position="45"/>
        <end position="101"/>
    </location>
</feature>
<accession>A0AAV3XSC2</accession>
<name>A0AAV3XSC2_9GAST</name>